<dbReference type="EMBL" id="QFQP01000033">
    <property type="protein sequence ID" value="PZR07177.1"/>
    <property type="molecule type" value="Genomic_DNA"/>
</dbReference>
<dbReference type="SUPFAM" id="SSF158682">
    <property type="entry name" value="TerB-like"/>
    <property type="match status" value="1"/>
</dbReference>
<proteinExistence type="predicted"/>
<evidence type="ECO:0008006" key="3">
    <source>
        <dbReference type="Google" id="ProtNLM"/>
    </source>
</evidence>
<dbReference type="AlphaFoldDB" id="A0A2W5SZI2"/>
<name>A0A2W5SZI2_9BACT</name>
<gene>
    <name evidence="1" type="ORF">DI536_28375</name>
</gene>
<dbReference type="Gene3D" id="1.10.3680.10">
    <property type="entry name" value="TerB-like"/>
    <property type="match status" value="1"/>
</dbReference>
<accession>A0A2W5SZI2</accession>
<protein>
    <recommendedName>
        <fullName evidence="3">Co-chaperone DjlA N-terminal domain-containing protein</fullName>
    </recommendedName>
</protein>
<reference evidence="1 2" key="1">
    <citation type="submission" date="2017-08" db="EMBL/GenBank/DDBJ databases">
        <title>Infants hospitalized years apart are colonized by the same room-sourced microbial strains.</title>
        <authorList>
            <person name="Brooks B."/>
            <person name="Olm M.R."/>
            <person name="Firek B.A."/>
            <person name="Baker R."/>
            <person name="Thomas B.C."/>
            <person name="Morowitz M.J."/>
            <person name="Banfield J.F."/>
        </authorList>
    </citation>
    <scope>NUCLEOTIDE SEQUENCE [LARGE SCALE GENOMIC DNA]</scope>
    <source>
        <strain evidence="1">S2_003_000_R2_14</strain>
    </source>
</reference>
<comment type="caution">
    <text evidence="1">The sequence shown here is derived from an EMBL/GenBank/DDBJ whole genome shotgun (WGS) entry which is preliminary data.</text>
</comment>
<evidence type="ECO:0000313" key="1">
    <source>
        <dbReference type="EMBL" id="PZR07177.1"/>
    </source>
</evidence>
<sequence length="271" mass="29134">MTVRKILSARAARSQVDDMLDALVEAAVFIGRADGRFGEEELETFIDSMHEVVRAAVGDEFLETLGATSGLLDRARRARRTLVDVGREKYLEQLAPKFPGAFARDGLVLAYRIVLADGEVTTNEAKAFEDLARALGVEVEETHVLQDLAAKSEVARQGGGGGAHVDAVLALSEKGWQRKPASDAYDAAVHFGAMTLELNARESALDVFVRDADGAGPQLRCLFGENLAGLLAVLDSMKNDFTPARLGEKLPAIRAVCPEVFVAHAGKFAKL</sequence>
<organism evidence="1 2">
    <name type="scientific">Archangium gephyra</name>
    <dbReference type="NCBI Taxonomy" id="48"/>
    <lineage>
        <taxon>Bacteria</taxon>
        <taxon>Pseudomonadati</taxon>
        <taxon>Myxococcota</taxon>
        <taxon>Myxococcia</taxon>
        <taxon>Myxococcales</taxon>
        <taxon>Cystobacterineae</taxon>
        <taxon>Archangiaceae</taxon>
        <taxon>Archangium</taxon>
    </lineage>
</organism>
<dbReference type="Proteomes" id="UP000249061">
    <property type="component" value="Unassembled WGS sequence"/>
</dbReference>
<evidence type="ECO:0000313" key="2">
    <source>
        <dbReference type="Proteomes" id="UP000249061"/>
    </source>
</evidence>
<dbReference type="InterPro" id="IPR029024">
    <property type="entry name" value="TerB-like"/>
</dbReference>